<evidence type="ECO:0000256" key="1">
    <source>
        <dbReference type="ARBA" id="ARBA00022723"/>
    </source>
</evidence>
<dbReference type="STRING" id="685588.A0A067TLE8"/>
<gene>
    <name evidence="6" type="ORF">GALMADRAFT_241879</name>
</gene>
<dbReference type="PROSITE" id="PS50865">
    <property type="entry name" value="ZF_MYND_2"/>
    <property type="match status" value="1"/>
</dbReference>
<dbReference type="GO" id="GO:0008270">
    <property type="term" value="F:zinc ion binding"/>
    <property type="evidence" value="ECO:0007669"/>
    <property type="project" value="UniProtKB-KW"/>
</dbReference>
<name>A0A067TLE8_GALM3</name>
<keyword evidence="7" id="KW-1185">Reference proteome</keyword>
<dbReference type="EMBL" id="KL142372">
    <property type="protein sequence ID" value="KDR79798.1"/>
    <property type="molecule type" value="Genomic_DNA"/>
</dbReference>
<dbReference type="AlphaFoldDB" id="A0A067TLE8"/>
<evidence type="ECO:0000313" key="7">
    <source>
        <dbReference type="Proteomes" id="UP000027222"/>
    </source>
</evidence>
<keyword evidence="1" id="KW-0479">Metal-binding</keyword>
<reference evidence="7" key="1">
    <citation type="journal article" date="2014" name="Proc. Natl. Acad. Sci. U.S.A.">
        <title>Extensive sampling of basidiomycete genomes demonstrates inadequacy of the white-rot/brown-rot paradigm for wood decay fungi.</title>
        <authorList>
            <person name="Riley R."/>
            <person name="Salamov A.A."/>
            <person name="Brown D.W."/>
            <person name="Nagy L.G."/>
            <person name="Floudas D."/>
            <person name="Held B.W."/>
            <person name="Levasseur A."/>
            <person name="Lombard V."/>
            <person name="Morin E."/>
            <person name="Otillar R."/>
            <person name="Lindquist E.A."/>
            <person name="Sun H."/>
            <person name="LaButti K.M."/>
            <person name="Schmutz J."/>
            <person name="Jabbour D."/>
            <person name="Luo H."/>
            <person name="Baker S.E."/>
            <person name="Pisabarro A.G."/>
            <person name="Walton J.D."/>
            <person name="Blanchette R.A."/>
            <person name="Henrissat B."/>
            <person name="Martin F."/>
            <person name="Cullen D."/>
            <person name="Hibbett D.S."/>
            <person name="Grigoriev I.V."/>
        </authorList>
    </citation>
    <scope>NUCLEOTIDE SEQUENCE [LARGE SCALE GENOMIC DNA]</scope>
    <source>
        <strain evidence="7">CBS 339.88</strain>
    </source>
</reference>
<dbReference type="Pfam" id="PF01753">
    <property type="entry name" value="zf-MYND"/>
    <property type="match status" value="1"/>
</dbReference>
<accession>A0A067TLE8</accession>
<evidence type="ECO:0000256" key="2">
    <source>
        <dbReference type="ARBA" id="ARBA00022771"/>
    </source>
</evidence>
<dbReference type="OrthoDB" id="432970at2759"/>
<evidence type="ECO:0000256" key="3">
    <source>
        <dbReference type="ARBA" id="ARBA00022833"/>
    </source>
</evidence>
<sequence>MPPSKSSSQKKKEIEDDPSVIVASAKTIGLKCGNPQCYTRAIDVTLKACARCKSIRYCSRDCQSAHWKTHKVWCNYYIQLAEELAKADAEGGDYGLPPGLTLLELDQTLEKWVKLYNNLLTAATIHALSLPKDIKRARSYLLRVKISYRPDNNGVLAKTFRVDDAVLIDMDAGRALGGVWPESISQIQKMREESESLKRGTVAAVALECEPLAMQLVPFGSLRDLSPLTIQQRWKEILIKNVENGTKFTRFEMDDTSS</sequence>
<dbReference type="Proteomes" id="UP000027222">
    <property type="component" value="Unassembled WGS sequence"/>
</dbReference>
<dbReference type="InterPro" id="IPR002893">
    <property type="entry name" value="Znf_MYND"/>
</dbReference>
<keyword evidence="2 4" id="KW-0863">Zinc-finger</keyword>
<keyword evidence="3" id="KW-0862">Zinc</keyword>
<evidence type="ECO:0000259" key="5">
    <source>
        <dbReference type="PROSITE" id="PS50865"/>
    </source>
</evidence>
<evidence type="ECO:0000256" key="4">
    <source>
        <dbReference type="PROSITE-ProRule" id="PRU00134"/>
    </source>
</evidence>
<dbReference type="SUPFAM" id="SSF144232">
    <property type="entry name" value="HIT/MYND zinc finger-like"/>
    <property type="match status" value="1"/>
</dbReference>
<proteinExistence type="predicted"/>
<evidence type="ECO:0000313" key="6">
    <source>
        <dbReference type="EMBL" id="KDR79798.1"/>
    </source>
</evidence>
<dbReference type="HOGENOM" id="CLU_094262_0_1_1"/>
<protein>
    <recommendedName>
        <fullName evidence="5">MYND-type domain-containing protein</fullName>
    </recommendedName>
</protein>
<organism evidence="6 7">
    <name type="scientific">Galerina marginata (strain CBS 339.88)</name>
    <dbReference type="NCBI Taxonomy" id="685588"/>
    <lineage>
        <taxon>Eukaryota</taxon>
        <taxon>Fungi</taxon>
        <taxon>Dikarya</taxon>
        <taxon>Basidiomycota</taxon>
        <taxon>Agaricomycotina</taxon>
        <taxon>Agaricomycetes</taxon>
        <taxon>Agaricomycetidae</taxon>
        <taxon>Agaricales</taxon>
        <taxon>Agaricineae</taxon>
        <taxon>Strophariaceae</taxon>
        <taxon>Galerina</taxon>
    </lineage>
</organism>
<dbReference type="Gene3D" id="6.10.140.2220">
    <property type="match status" value="1"/>
</dbReference>
<feature type="domain" description="MYND-type" evidence="5">
    <location>
        <begin position="34"/>
        <end position="74"/>
    </location>
</feature>